<dbReference type="RefSeq" id="WP_129385593.1">
    <property type="nucleotide sequence ID" value="NZ_CP035494.1"/>
</dbReference>
<dbReference type="AlphaFoldDB" id="A0A4P6ED05"/>
<evidence type="ECO:0000256" key="1">
    <source>
        <dbReference type="SAM" id="Phobius"/>
    </source>
</evidence>
<feature type="transmembrane region" description="Helical" evidence="1">
    <location>
        <begin position="190"/>
        <end position="208"/>
    </location>
</feature>
<dbReference type="KEGG" id="mprt:ET475_02165"/>
<feature type="transmembrane region" description="Helical" evidence="1">
    <location>
        <begin position="161"/>
        <end position="184"/>
    </location>
</feature>
<proteinExistence type="predicted"/>
<dbReference type="EMBL" id="CP035494">
    <property type="protein sequence ID" value="QAY58919.1"/>
    <property type="molecule type" value="Genomic_DNA"/>
</dbReference>
<evidence type="ECO:0000313" key="3">
    <source>
        <dbReference type="Proteomes" id="UP000293995"/>
    </source>
</evidence>
<keyword evidence="3" id="KW-1185">Reference proteome</keyword>
<dbReference type="Proteomes" id="UP000293995">
    <property type="component" value="Chromosome"/>
</dbReference>
<reference evidence="2 3" key="1">
    <citation type="submission" date="2019-01" db="EMBL/GenBank/DDBJ databases">
        <title>Genome sequencing of strain DFW100M-13.</title>
        <authorList>
            <person name="Heo J."/>
            <person name="Kim S.-J."/>
            <person name="Kim J.-S."/>
            <person name="Hong S.-B."/>
            <person name="Kwon S.-W."/>
        </authorList>
    </citation>
    <scope>NUCLEOTIDE SEQUENCE [LARGE SCALE GENOMIC DNA]</scope>
    <source>
        <strain evidence="2 3">DFW100M-13</strain>
    </source>
</reference>
<accession>A0A4P6ED05</accession>
<feature type="transmembrane region" description="Helical" evidence="1">
    <location>
        <begin position="54"/>
        <end position="75"/>
    </location>
</feature>
<feature type="transmembrane region" description="Helical" evidence="1">
    <location>
        <begin position="96"/>
        <end position="116"/>
    </location>
</feature>
<name>A0A4P6ED05_9MICO</name>
<dbReference type="OrthoDB" id="4211860at2"/>
<organism evidence="2 3">
    <name type="scientific">Microbacterium protaetiae</name>
    <dbReference type="NCBI Taxonomy" id="2509458"/>
    <lineage>
        <taxon>Bacteria</taxon>
        <taxon>Bacillati</taxon>
        <taxon>Actinomycetota</taxon>
        <taxon>Actinomycetes</taxon>
        <taxon>Micrococcales</taxon>
        <taxon>Microbacteriaceae</taxon>
        <taxon>Microbacterium</taxon>
    </lineage>
</organism>
<keyword evidence="1" id="KW-0812">Transmembrane</keyword>
<feature type="transmembrane region" description="Helical" evidence="1">
    <location>
        <begin position="122"/>
        <end position="149"/>
    </location>
</feature>
<keyword evidence="1" id="KW-0472">Membrane</keyword>
<feature type="transmembrane region" description="Helical" evidence="1">
    <location>
        <begin position="21"/>
        <end position="42"/>
    </location>
</feature>
<gene>
    <name evidence="2" type="ORF">ET475_02165</name>
</gene>
<keyword evidence="1" id="KW-1133">Transmembrane helix</keyword>
<protein>
    <submittedName>
        <fullName evidence="2">DUF624 domain-containing protein</fullName>
    </submittedName>
</protein>
<evidence type="ECO:0000313" key="2">
    <source>
        <dbReference type="EMBL" id="QAY58919.1"/>
    </source>
</evidence>
<sequence length="223" mass="23531">MSQSRSILTESNAFTRVTGGVYRYLVVEVAFVLAGLPGIAGIVLLEPTAGNVPLYVLCLIPVLPAFSAAVSASRPTAELTPWRRYWQCWRANVRDVLLVTSPALVALAVLVFNVAFGAIAGTFFVVAALVLAVAVVLWCVNAVLIASLFRFRTRDTARLAAYYLIAKPLATIGTICLLVIAAAVVATMTAWALLAAASVLAGLVRAGARPIIADVEARFIATS</sequence>